<dbReference type="SUPFAM" id="SSF54427">
    <property type="entry name" value="NTF2-like"/>
    <property type="match status" value="1"/>
</dbReference>
<dbReference type="InterPro" id="IPR009959">
    <property type="entry name" value="Cyclase_SnoaL-like"/>
</dbReference>
<dbReference type="Pfam" id="PF07366">
    <property type="entry name" value="SnoaL"/>
    <property type="match status" value="1"/>
</dbReference>
<protein>
    <submittedName>
        <fullName evidence="1">Putative ester cyclase</fullName>
    </submittedName>
</protein>
<dbReference type="InterPro" id="IPR032710">
    <property type="entry name" value="NTF2-like_dom_sf"/>
</dbReference>
<reference evidence="1" key="1">
    <citation type="submission" date="2020-11" db="EMBL/GenBank/DDBJ databases">
        <title>Sequencing the genomes of 1000 actinobacteria strains.</title>
        <authorList>
            <person name="Klenk H.-P."/>
        </authorList>
    </citation>
    <scope>NUCLEOTIDE SEQUENCE</scope>
    <source>
        <strain evidence="1">DSM 45356</strain>
    </source>
</reference>
<dbReference type="PANTHER" id="PTHR38436:SF1">
    <property type="entry name" value="ESTER CYCLASE"/>
    <property type="match status" value="1"/>
</dbReference>
<comment type="caution">
    <text evidence="1">The sequence shown here is derived from an EMBL/GenBank/DDBJ whole genome shotgun (WGS) entry which is preliminary data.</text>
</comment>
<proteinExistence type="predicted"/>
<dbReference type="AlphaFoldDB" id="A0A8J7G9S0"/>
<sequence>MGDADVVRRVALEIFNEGNVALINEIFTPDFVEHVTSPGFPEGRAGLRAFVLGMRGAFPDFHYEILEQLDDGDLHVLYVQASGTMAGDFMNLTATGRSATWLEMHMARMRGGWIVEHWAVLDQLGMLQQLGALPAA</sequence>
<evidence type="ECO:0000313" key="2">
    <source>
        <dbReference type="Proteomes" id="UP000622552"/>
    </source>
</evidence>
<dbReference type="Gene3D" id="3.10.450.50">
    <property type="match status" value="1"/>
</dbReference>
<gene>
    <name evidence="1" type="ORF">IW245_001504</name>
</gene>
<dbReference type="RefSeq" id="WP_197002434.1">
    <property type="nucleotide sequence ID" value="NZ_BONS01000003.1"/>
</dbReference>
<dbReference type="PANTHER" id="PTHR38436">
    <property type="entry name" value="POLYKETIDE CYCLASE SNOAL-LIKE DOMAIN"/>
    <property type="match status" value="1"/>
</dbReference>
<name>A0A8J7G9S0_9ACTN</name>
<dbReference type="EMBL" id="JADOUF010000001">
    <property type="protein sequence ID" value="MBG6135310.1"/>
    <property type="molecule type" value="Genomic_DNA"/>
</dbReference>
<evidence type="ECO:0000313" key="1">
    <source>
        <dbReference type="EMBL" id="MBG6135310.1"/>
    </source>
</evidence>
<dbReference type="GO" id="GO:0030638">
    <property type="term" value="P:polyketide metabolic process"/>
    <property type="evidence" value="ECO:0007669"/>
    <property type="project" value="InterPro"/>
</dbReference>
<keyword evidence="2" id="KW-1185">Reference proteome</keyword>
<accession>A0A8J7G9S0</accession>
<dbReference type="Proteomes" id="UP000622552">
    <property type="component" value="Unassembled WGS sequence"/>
</dbReference>
<organism evidence="1 2">
    <name type="scientific">Longispora fulva</name>
    <dbReference type="NCBI Taxonomy" id="619741"/>
    <lineage>
        <taxon>Bacteria</taxon>
        <taxon>Bacillati</taxon>
        <taxon>Actinomycetota</taxon>
        <taxon>Actinomycetes</taxon>
        <taxon>Micromonosporales</taxon>
        <taxon>Micromonosporaceae</taxon>
        <taxon>Longispora</taxon>
    </lineage>
</organism>